<dbReference type="EMBL" id="WLYX01000001">
    <property type="protein sequence ID" value="MTD32901.1"/>
    <property type="molecule type" value="Genomic_DNA"/>
</dbReference>
<protein>
    <submittedName>
        <fullName evidence="1">Uncharacterized protein</fullName>
    </submittedName>
</protein>
<organism evidence="1 2">
    <name type="scientific">Paludibacterium denitrificans</name>
    <dbReference type="NCBI Taxonomy" id="2675226"/>
    <lineage>
        <taxon>Bacteria</taxon>
        <taxon>Pseudomonadati</taxon>
        <taxon>Pseudomonadota</taxon>
        <taxon>Betaproteobacteria</taxon>
        <taxon>Neisseriales</taxon>
        <taxon>Chromobacteriaceae</taxon>
        <taxon>Paludibacterium</taxon>
    </lineage>
</organism>
<accession>A0A844GC79</accession>
<gene>
    <name evidence="1" type="ORF">GKE73_05765</name>
</gene>
<proteinExistence type="predicted"/>
<sequence length="122" mass="13163">MIKGGGIRFPGGQPNRVRVEAAGGVIDPESWQVDDPVSMRQTLPQIIAALDSVQRARSAVRQTIDQAGQQIEVSSVPASKEWAETFASGFQSMLCQSLKHTGCSRLLPRLYRGLAVSALQPC</sequence>
<evidence type="ECO:0000313" key="1">
    <source>
        <dbReference type="EMBL" id="MTD32901.1"/>
    </source>
</evidence>
<dbReference type="RefSeq" id="WP_230369546.1">
    <property type="nucleotide sequence ID" value="NZ_WLYX01000001.1"/>
</dbReference>
<dbReference type="Proteomes" id="UP000446658">
    <property type="component" value="Unassembled WGS sequence"/>
</dbReference>
<reference evidence="1 2" key="1">
    <citation type="submission" date="2019-11" db="EMBL/GenBank/DDBJ databases">
        <title>Draft genome sequence of Paludibacterium sp. dN18-1.</title>
        <authorList>
            <person name="Im W.-T."/>
        </authorList>
    </citation>
    <scope>NUCLEOTIDE SEQUENCE [LARGE SCALE GENOMIC DNA]</scope>
    <source>
        <strain evidence="2">dN 18-1</strain>
    </source>
</reference>
<name>A0A844GC79_9NEIS</name>
<keyword evidence="2" id="KW-1185">Reference proteome</keyword>
<comment type="caution">
    <text evidence="1">The sequence shown here is derived from an EMBL/GenBank/DDBJ whole genome shotgun (WGS) entry which is preliminary data.</text>
</comment>
<evidence type="ECO:0000313" key="2">
    <source>
        <dbReference type="Proteomes" id="UP000446658"/>
    </source>
</evidence>
<dbReference type="AlphaFoldDB" id="A0A844GC79"/>